<organism evidence="2">
    <name type="scientific">viral metagenome</name>
    <dbReference type="NCBI Taxonomy" id="1070528"/>
    <lineage>
        <taxon>unclassified sequences</taxon>
        <taxon>metagenomes</taxon>
        <taxon>organismal metagenomes</taxon>
    </lineage>
</organism>
<keyword evidence="1" id="KW-1133">Transmembrane helix</keyword>
<reference evidence="2" key="1">
    <citation type="journal article" date="2020" name="Nature">
        <title>Giant virus diversity and host interactions through global metagenomics.</title>
        <authorList>
            <person name="Schulz F."/>
            <person name="Roux S."/>
            <person name="Paez-Espino D."/>
            <person name="Jungbluth S."/>
            <person name="Walsh D.A."/>
            <person name="Denef V.J."/>
            <person name="McMahon K.D."/>
            <person name="Konstantinidis K.T."/>
            <person name="Eloe-Fadrosh E.A."/>
            <person name="Kyrpides N.C."/>
            <person name="Woyke T."/>
        </authorList>
    </citation>
    <scope>NUCLEOTIDE SEQUENCE</scope>
    <source>
        <strain evidence="2">GVMAG-M-3300023174-107</strain>
    </source>
</reference>
<dbReference type="EMBL" id="MN739520">
    <property type="protein sequence ID" value="QHT10382.1"/>
    <property type="molecule type" value="Genomic_DNA"/>
</dbReference>
<accession>A0A6C0D1R7</accession>
<sequence length="217" mass="24147">MKRLNLTMIYGVIGITTIVVMFLWFGHIEGFDNSNDQIVNKCPTNLIKDGDKLLLYNPKLAKVPGVNPIHFNSLDEYSRYVEWQRANKVHCPVLKLDKTLENNSATDMYSIQSISSRTYQGNGNGTSVLNHDLPSISDGIDNGVPRIQNPNYALDYYTSLKDLIALPKPPLQLNNSPTSTLSGCDSKLKPSSVSEAFTNKMINSTDLTTLTSTLEKF</sequence>
<evidence type="ECO:0000256" key="1">
    <source>
        <dbReference type="SAM" id="Phobius"/>
    </source>
</evidence>
<protein>
    <submittedName>
        <fullName evidence="2">Uncharacterized protein</fullName>
    </submittedName>
</protein>
<evidence type="ECO:0000313" key="2">
    <source>
        <dbReference type="EMBL" id="QHT10382.1"/>
    </source>
</evidence>
<proteinExistence type="predicted"/>
<keyword evidence="1" id="KW-0812">Transmembrane</keyword>
<dbReference type="AlphaFoldDB" id="A0A6C0D1R7"/>
<keyword evidence="1" id="KW-0472">Membrane</keyword>
<feature type="transmembrane region" description="Helical" evidence="1">
    <location>
        <begin position="7"/>
        <end position="25"/>
    </location>
</feature>
<name>A0A6C0D1R7_9ZZZZ</name>